<dbReference type="InterPro" id="IPR006379">
    <property type="entry name" value="HAD-SF_hydro_IIB"/>
</dbReference>
<dbReference type="InterPro" id="IPR000150">
    <property type="entry name" value="Cof"/>
</dbReference>
<dbReference type="Proteomes" id="UP001431199">
    <property type="component" value="Unassembled WGS sequence"/>
</dbReference>
<dbReference type="GO" id="GO:0016787">
    <property type="term" value="F:hydrolase activity"/>
    <property type="evidence" value="ECO:0007669"/>
    <property type="project" value="UniProtKB-KW"/>
</dbReference>
<dbReference type="NCBIfam" id="TIGR01484">
    <property type="entry name" value="HAD-SF-IIB"/>
    <property type="match status" value="1"/>
</dbReference>
<dbReference type="EMBL" id="JAODBU010000004">
    <property type="protein sequence ID" value="MCT7398545.1"/>
    <property type="molecule type" value="Genomic_DNA"/>
</dbReference>
<dbReference type="InterPro" id="IPR023214">
    <property type="entry name" value="HAD_sf"/>
</dbReference>
<dbReference type="PANTHER" id="PTHR10000:SF8">
    <property type="entry name" value="HAD SUPERFAMILY HYDROLASE-LIKE, TYPE 3"/>
    <property type="match status" value="1"/>
</dbReference>
<evidence type="ECO:0000313" key="1">
    <source>
        <dbReference type="EMBL" id="MCT7398545.1"/>
    </source>
</evidence>
<protein>
    <submittedName>
        <fullName evidence="1">Cof-type HAD-IIB family hydrolase</fullName>
    </submittedName>
</protein>
<dbReference type="Gene3D" id="3.30.1240.10">
    <property type="match status" value="1"/>
</dbReference>
<organism evidence="1 2">
    <name type="scientific">Eubacterium album</name>
    <dbReference type="NCBI Taxonomy" id="2978477"/>
    <lineage>
        <taxon>Bacteria</taxon>
        <taxon>Bacillati</taxon>
        <taxon>Bacillota</taxon>
        <taxon>Clostridia</taxon>
        <taxon>Eubacteriales</taxon>
        <taxon>Eubacteriaceae</taxon>
        <taxon>Eubacterium</taxon>
    </lineage>
</organism>
<dbReference type="InterPro" id="IPR036412">
    <property type="entry name" value="HAD-like_sf"/>
</dbReference>
<gene>
    <name evidence="1" type="ORF">N5B56_05520</name>
</gene>
<dbReference type="RefSeq" id="WP_022089381.1">
    <property type="nucleotide sequence ID" value="NZ_JAODBU010000004.1"/>
</dbReference>
<dbReference type="PANTHER" id="PTHR10000">
    <property type="entry name" value="PHOSPHOSERINE PHOSPHATASE"/>
    <property type="match status" value="1"/>
</dbReference>
<dbReference type="SFLD" id="SFLDS00003">
    <property type="entry name" value="Haloacid_Dehalogenase"/>
    <property type="match status" value="1"/>
</dbReference>
<dbReference type="SUPFAM" id="SSF56784">
    <property type="entry name" value="HAD-like"/>
    <property type="match status" value="1"/>
</dbReference>
<keyword evidence="2" id="KW-1185">Reference proteome</keyword>
<accession>A0ABT2LZ33</accession>
<dbReference type="Pfam" id="PF08282">
    <property type="entry name" value="Hydrolase_3"/>
    <property type="match status" value="1"/>
</dbReference>
<evidence type="ECO:0000313" key="2">
    <source>
        <dbReference type="Proteomes" id="UP001431199"/>
    </source>
</evidence>
<keyword evidence="1" id="KW-0378">Hydrolase</keyword>
<comment type="caution">
    <text evidence="1">The sequence shown here is derived from an EMBL/GenBank/DDBJ whole genome shotgun (WGS) entry which is preliminary data.</text>
</comment>
<dbReference type="Gene3D" id="3.40.50.1000">
    <property type="entry name" value="HAD superfamily/HAD-like"/>
    <property type="match status" value="1"/>
</dbReference>
<sequence>MIKLVVSDVDGTLIKPGETRISEKTLSLLGELKEKGVLFAVASGRDYDAIRPLFGKIKNDIIYITNNGGVVMYQGKVLCKTPIDKMLSVTIMNEMQKKRDCRVLLAGETGSYVSTYDTDFTRYLAEHGFSTENVKDFKEVKEPITKISIYAKYGLTEEFYESIVDRWGDKIKIAISGNNWVDLTDEYVNKGNALAVVQHIFEVTSEDTVTFGDNYNDVEMFERSYYSYAMQHSPSDIRKCAKHITPDVDSILEDILRM</sequence>
<dbReference type="SFLD" id="SFLDG01140">
    <property type="entry name" value="C2.B:_Phosphomannomutase_and_P"/>
    <property type="match status" value="1"/>
</dbReference>
<proteinExistence type="predicted"/>
<reference evidence="1" key="1">
    <citation type="submission" date="2022-09" db="EMBL/GenBank/DDBJ databases">
        <title>Eubacterium sp. LFL-14 isolated from human feces.</title>
        <authorList>
            <person name="Liu F."/>
        </authorList>
    </citation>
    <scope>NUCLEOTIDE SEQUENCE</scope>
    <source>
        <strain evidence="1">LFL-14</strain>
    </source>
</reference>
<name>A0ABT2LZ33_9FIRM</name>
<dbReference type="NCBIfam" id="TIGR00099">
    <property type="entry name" value="Cof-subfamily"/>
    <property type="match status" value="1"/>
</dbReference>